<evidence type="ECO:0000313" key="9">
    <source>
        <dbReference type="Proteomes" id="UP000239388"/>
    </source>
</evidence>
<dbReference type="Pfam" id="PF00848">
    <property type="entry name" value="Ring_hydroxyl_A"/>
    <property type="match status" value="1"/>
</dbReference>
<dbReference type="Gene3D" id="2.102.10.10">
    <property type="entry name" value="Rieske [2Fe-2S] iron-sulphur domain"/>
    <property type="match status" value="1"/>
</dbReference>
<evidence type="ECO:0000313" key="8">
    <source>
        <dbReference type="EMBL" id="PQO41893.1"/>
    </source>
</evidence>
<dbReference type="GO" id="GO:0016491">
    <property type="term" value="F:oxidoreductase activity"/>
    <property type="evidence" value="ECO:0007669"/>
    <property type="project" value="UniProtKB-KW"/>
</dbReference>
<dbReference type="Gene3D" id="3.90.380.10">
    <property type="entry name" value="Naphthalene 1,2-dioxygenase Alpha Subunit, Chain A, domain 1"/>
    <property type="match status" value="2"/>
</dbReference>
<gene>
    <name evidence="8" type="ORF">C5Y98_02325</name>
</gene>
<evidence type="ECO:0000256" key="5">
    <source>
        <dbReference type="ARBA" id="ARBA00023004"/>
    </source>
</evidence>
<dbReference type="SUPFAM" id="SSF55961">
    <property type="entry name" value="Bet v1-like"/>
    <property type="match status" value="1"/>
</dbReference>
<organism evidence="8 9">
    <name type="scientific">Blastopirellula marina</name>
    <dbReference type="NCBI Taxonomy" id="124"/>
    <lineage>
        <taxon>Bacteria</taxon>
        <taxon>Pseudomonadati</taxon>
        <taxon>Planctomycetota</taxon>
        <taxon>Planctomycetia</taxon>
        <taxon>Pirellulales</taxon>
        <taxon>Pirellulaceae</taxon>
        <taxon>Blastopirellula</taxon>
    </lineage>
</organism>
<evidence type="ECO:0000256" key="3">
    <source>
        <dbReference type="ARBA" id="ARBA00022723"/>
    </source>
</evidence>
<comment type="caution">
    <text evidence="8">The sequence shown here is derived from an EMBL/GenBank/DDBJ whole genome shotgun (WGS) entry which is preliminary data.</text>
</comment>
<dbReference type="PRINTS" id="PR00090">
    <property type="entry name" value="RNGDIOXGNASE"/>
</dbReference>
<keyword evidence="2" id="KW-0001">2Fe-2S</keyword>
<proteinExistence type="predicted"/>
<feature type="domain" description="Rieske" evidence="7">
    <location>
        <begin position="40"/>
        <end position="147"/>
    </location>
</feature>
<dbReference type="InterPro" id="IPR036922">
    <property type="entry name" value="Rieske_2Fe-2S_sf"/>
</dbReference>
<evidence type="ECO:0000256" key="6">
    <source>
        <dbReference type="ARBA" id="ARBA00023014"/>
    </source>
</evidence>
<evidence type="ECO:0000256" key="4">
    <source>
        <dbReference type="ARBA" id="ARBA00023002"/>
    </source>
</evidence>
<dbReference type="GO" id="GO:0051537">
    <property type="term" value="F:2 iron, 2 sulfur cluster binding"/>
    <property type="evidence" value="ECO:0007669"/>
    <property type="project" value="UniProtKB-KW"/>
</dbReference>
<accession>A0A2S8GBT8</accession>
<dbReference type="OrthoDB" id="9800776at2"/>
<dbReference type="Proteomes" id="UP000239388">
    <property type="component" value="Unassembled WGS sequence"/>
</dbReference>
<comment type="cofactor">
    <cofactor evidence="1">
        <name>Fe cation</name>
        <dbReference type="ChEBI" id="CHEBI:24875"/>
    </cofactor>
</comment>
<dbReference type="PANTHER" id="PTHR43756">
    <property type="entry name" value="CHOLINE MONOOXYGENASE, CHLOROPLASTIC"/>
    <property type="match status" value="1"/>
</dbReference>
<dbReference type="RefSeq" id="WP_105351249.1">
    <property type="nucleotide sequence ID" value="NZ_PUIB01000004.1"/>
</dbReference>
<dbReference type="AlphaFoldDB" id="A0A2S8GBT8"/>
<name>A0A2S8GBT8_9BACT</name>
<reference evidence="8 9" key="1">
    <citation type="submission" date="2018-02" db="EMBL/GenBank/DDBJ databases">
        <title>Comparative genomes isolates from brazilian mangrove.</title>
        <authorList>
            <person name="Araujo J.E."/>
            <person name="Taketani R.G."/>
            <person name="Silva M.C.P."/>
            <person name="Loureco M.V."/>
            <person name="Andreote F.D."/>
        </authorList>
    </citation>
    <scope>NUCLEOTIDE SEQUENCE [LARGE SCALE GENOMIC DNA]</scope>
    <source>
        <strain evidence="8 9">NAP PRIS-MGV</strain>
    </source>
</reference>
<evidence type="ECO:0000259" key="7">
    <source>
        <dbReference type="PROSITE" id="PS51296"/>
    </source>
</evidence>
<evidence type="ECO:0000256" key="1">
    <source>
        <dbReference type="ARBA" id="ARBA00001962"/>
    </source>
</evidence>
<dbReference type="EMBL" id="PUIB01000004">
    <property type="protein sequence ID" value="PQO41893.1"/>
    <property type="molecule type" value="Genomic_DNA"/>
</dbReference>
<dbReference type="SUPFAM" id="SSF50022">
    <property type="entry name" value="ISP domain"/>
    <property type="match status" value="1"/>
</dbReference>
<evidence type="ECO:0000256" key="2">
    <source>
        <dbReference type="ARBA" id="ARBA00022714"/>
    </source>
</evidence>
<keyword evidence="6" id="KW-0411">Iron-sulfur</keyword>
<protein>
    <recommendedName>
        <fullName evidence="7">Rieske domain-containing protein</fullName>
    </recommendedName>
</protein>
<dbReference type="InterPro" id="IPR017941">
    <property type="entry name" value="Rieske_2Fe-2S"/>
</dbReference>
<dbReference type="PROSITE" id="PS51296">
    <property type="entry name" value="RIESKE"/>
    <property type="match status" value="1"/>
</dbReference>
<dbReference type="GO" id="GO:0005506">
    <property type="term" value="F:iron ion binding"/>
    <property type="evidence" value="ECO:0007669"/>
    <property type="project" value="InterPro"/>
</dbReference>
<dbReference type="InterPro" id="IPR015879">
    <property type="entry name" value="Ring_hydroxy_dOase_asu_C_dom"/>
</dbReference>
<dbReference type="InterPro" id="IPR001663">
    <property type="entry name" value="Rng_hydr_dOase-A"/>
</dbReference>
<dbReference type="PANTHER" id="PTHR43756:SF5">
    <property type="entry name" value="CHOLINE MONOOXYGENASE, CHLOROPLASTIC"/>
    <property type="match status" value="1"/>
</dbReference>
<dbReference type="Pfam" id="PF00355">
    <property type="entry name" value="Rieske"/>
    <property type="match status" value="1"/>
</dbReference>
<keyword evidence="5" id="KW-0408">Iron</keyword>
<keyword evidence="3" id="KW-0479">Metal-binding</keyword>
<sequence>MDYTFDPTIAIESAPTPPSSWYTDPAVFAAEKRHVFEKAWIAVGRSDQLNGPGSYFTGDLVGNPYLVLRDEEGNLRAMHNVCRHHAAVVAQESGRACELVCPYHGWTYHLNGRLKKAPQMGKMTGFNVQDFSLPPISVDQWGPFVLIDLDGPLGGENNPRNLAADVAHLVGPLQELGLEKMRWIERRSYTIHCNWKVFVDNSLDGGYHVAYAHEKLAEGLEFGGYKTEIFDRSSIQICESSGKDNRLGEKVMYAWLYPNFFINRYGKMMDTNLVLPRTVDTCEVIFDFYVDYEDVDEWNAKKTIRNSIQQSHLIQLEDVEICESTQKGLQSISFQRGRYSSKLERSVHAFHTMLWDDIKEELTS</sequence>
<keyword evidence="4" id="KW-0560">Oxidoreductase</keyword>